<keyword evidence="2" id="KW-1185">Reference proteome</keyword>
<evidence type="ECO:0000313" key="2">
    <source>
        <dbReference type="Proteomes" id="UP001159427"/>
    </source>
</evidence>
<dbReference type="Proteomes" id="UP001159427">
    <property type="component" value="Unassembled WGS sequence"/>
</dbReference>
<name>A0ABN8R420_9CNID</name>
<protein>
    <submittedName>
        <fullName evidence="1">Uncharacterized protein</fullName>
    </submittedName>
</protein>
<dbReference type="EMBL" id="CALNXI010001559">
    <property type="protein sequence ID" value="CAH3172100.1"/>
    <property type="molecule type" value="Genomic_DNA"/>
</dbReference>
<comment type="caution">
    <text evidence="1">The sequence shown here is derived from an EMBL/GenBank/DDBJ whole genome shotgun (WGS) entry which is preliminary data.</text>
</comment>
<sequence length="352" mass="40575">SIKKSIDEQQNANIAQLKKNQLALTQGFEQFNRLADMRELPYVGEDLGDYDNVTGWNENWVPQPSPPEDRYLDLEKNFDGNDLGILREYGYPRPNDFFEINPKDLDLTLEELKGTSKPGDFTIKFNPSLKLDPEKKHQLALDRLSMTYSWYNIRSDYDNNKIKYTHDGTTWQTITFTDGMYSYSDINDYIHQYMTQKTHHSTDSSGKKTYSINLTFILSTYRVLVSLDGSYQLDLRGTDFGDLIGFEKKLVTKTEYGTKLPNITNSIDVLNINTTAITNSIVNGINTNTIAVIPTDNLTRSYPFTFEPKRPLYCDVSSFHIDEMRIYVTDSLGRPVNFNGIDWFMTLILHSM</sequence>
<evidence type="ECO:0000313" key="1">
    <source>
        <dbReference type="EMBL" id="CAH3172100.1"/>
    </source>
</evidence>
<accession>A0ABN8R420</accession>
<reference evidence="1 2" key="1">
    <citation type="submission" date="2022-05" db="EMBL/GenBank/DDBJ databases">
        <authorList>
            <consortium name="Genoscope - CEA"/>
            <person name="William W."/>
        </authorList>
    </citation>
    <scope>NUCLEOTIDE SEQUENCE [LARGE SCALE GENOMIC DNA]</scope>
</reference>
<feature type="non-terminal residue" evidence="1">
    <location>
        <position position="1"/>
    </location>
</feature>
<gene>
    <name evidence="1" type="ORF">PEVE_00008222</name>
</gene>
<organism evidence="1 2">
    <name type="scientific">Porites evermanni</name>
    <dbReference type="NCBI Taxonomy" id="104178"/>
    <lineage>
        <taxon>Eukaryota</taxon>
        <taxon>Metazoa</taxon>
        <taxon>Cnidaria</taxon>
        <taxon>Anthozoa</taxon>
        <taxon>Hexacorallia</taxon>
        <taxon>Scleractinia</taxon>
        <taxon>Fungiina</taxon>
        <taxon>Poritidae</taxon>
        <taxon>Porites</taxon>
    </lineage>
</organism>
<proteinExistence type="predicted"/>